<sequence>MNGEVLSRAEVEEITRTPIRVRQLAFFTQNRIPYYVNEYNQVIVLRKAVGAPERLDAPRPVWRSNKEV</sequence>
<organism evidence="1 2">
    <name type="scientific">Stenotrophomonas maltophilia</name>
    <name type="common">Pseudomonas maltophilia</name>
    <name type="synonym">Xanthomonas maltophilia</name>
    <dbReference type="NCBI Taxonomy" id="40324"/>
    <lineage>
        <taxon>Bacteria</taxon>
        <taxon>Pseudomonadati</taxon>
        <taxon>Pseudomonadota</taxon>
        <taxon>Gammaproteobacteria</taxon>
        <taxon>Lysobacterales</taxon>
        <taxon>Lysobacteraceae</taxon>
        <taxon>Stenotrophomonas</taxon>
        <taxon>Stenotrophomonas maltophilia group</taxon>
    </lineage>
</organism>
<protein>
    <submittedName>
        <fullName evidence="1">DUF4224 domain-containing protein</fullName>
    </submittedName>
</protein>
<dbReference type="AlphaFoldDB" id="A0AA41CKV4"/>
<reference evidence="1" key="1">
    <citation type="submission" date="2020-11" db="EMBL/GenBank/DDBJ databases">
        <title>Enhanced detection system for hospital associated transmission using whole genome sequencing surveillance.</title>
        <authorList>
            <person name="Harrison L.H."/>
            <person name="Van Tyne D."/>
            <person name="Marsh J.W."/>
            <person name="Griffith M.P."/>
            <person name="Snyder D.J."/>
            <person name="Cooper V.S."/>
            <person name="Mustapha M."/>
        </authorList>
    </citation>
    <scope>NUCLEOTIDE SEQUENCE</scope>
    <source>
        <strain evidence="1">STEN00053</strain>
    </source>
</reference>
<evidence type="ECO:0000313" key="1">
    <source>
        <dbReference type="EMBL" id="MBH1790581.1"/>
    </source>
</evidence>
<proteinExistence type="predicted"/>
<dbReference type="Proteomes" id="UP000634179">
    <property type="component" value="Unassembled WGS sequence"/>
</dbReference>
<dbReference type="EMBL" id="JADUOV010000007">
    <property type="protein sequence ID" value="MBH1790581.1"/>
    <property type="molecule type" value="Genomic_DNA"/>
</dbReference>
<evidence type="ECO:0000313" key="2">
    <source>
        <dbReference type="Proteomes" id="UP000634179"/>
    </source>
</evidence>
<comment type="caution">
    <text evidence="1">The sequence shown here is derived from an EMBL/GenBank/DDBJ whole genome shotgun (WGS) entry which is preliminary data.</text>
</comment>
<gene>
    <name evidence="1" type="ORF">I5V89_11925</name>
</gene>
<accession>A0AA41CKV4</accession>
<name>A0AA41CKV4_STEMA</name>